<organism evidence="1 2">
    <name type="scientific">Pandoraea commovens</name>
    <dbReference type="NCBI Taxonomy" id="2508289"/>
    <lineage>
        <taxon>Bacteria</taxon>
        <taxon>Pseudomonadati</taxon>
        <taxon>Pseudomonadota</taxon>
        <taxon>Betaproteobacteria</taxon>
        <taxon>Burkholderiales</taxon>
        <taxon>Burkholderiaceae</taxon>
        <taxon>Pandoraea</taxon>
    </lineage>
</organism>
<accession>A0A5E4S0I6</accession>
<proteinExistence type="predicted"/>
<gene>
    <name evidence="1" type="ORF">PCO31010_00505</name>
</gene>
<dbReference type="Pfam" id="PF08822">
    <property type="entry name" value="DUF1804"/>
    <property type="match status" value="1"/>
</dbReference>
<dbReference type="OrthoDB" id="5676847at2"/>
<dbReference type="InterPro" id="IPR014926">
    <property type="entry name" value="Phage_D3112_Orf24"/>
</dbReference>
<dbReference type="GO" id="GO:0003677">
    <property type="term" value="F:DNA binding"/>
    <property type="evidence" value="ECO:0007669"/>
    <property type="project" value="UniProtKB-KW"/>
</dbReference>
<dbReference type="Proteomes" id="UP000343335">
    <property type="component" value="Unassembled WGS sequence"/>
</dbReference>
<evidence type="ECO:0000313" key="2">
    <source>
        <dbReference type="Proteomes" id="UP000343335"/>
    </source>
</evidence>
<dbReference type="AlphaFoldDB" id="A0A5E4S0I6"/>
<protein>
    <submittedName>
        <fullName evidence="1">DNA-binding protein</fullName>
    </submittedName>
</protein>
<evidence type="ECO:0000313" key="1">
    <source>
        <dbReference type="EMBL" id="VVD68895.1"/>
    </source>
</evidence>
<dbReference type="RefSeq" id="WP_150662844.1">
    <property type="nucleotide sequence ID" value="NZ_CABPSA010000001.1"/>
</dbReference>
<reference evidence="1 2" key="1">
    <citation type="submission" date="2019-08" db="EMBL/GenBank/DDBJ databases">
        <authorList>
            <person name="Peeters C."/>
        </authorList>
    </citation>
    <scope>NUCLEOTIDE SEQUENCE [LARGE SCALE GENOMIC DNA]</scope>
    <source>
        <strain evidence="1 2">LMG 31010</strain>
    </source>
</reference>
<keyword evidence="1" id="KW-0238">DNA-binding</keyword>
<name>A0A5E4S0I6_9BURK</name>
<sequence>MAHDPKTRNQLRAKYLQGMPLTTAADVCKVSYQTARNWKRAAKEAGDDWDIARSAQRMSRGNIENMTSQVVEEMSVQFLATLEELKNNSKLQPVQKADILARLSDSFIKTVNAAGRSNPKLATLSVCMDVLRDFAAFVQAKYPKEHARFIAYLEEFGQEVAKKYS</sequence>
<dbReference type="EMBL" id="CABPSA010000001">
    <property type="protein sequence ID" value="VVD68895.1"/>
    <property type="molecule type" value="Genomic_DNA"/>
</dbReference>